<evidence type="ECO:0000256" key="7">
    <source>
        <dbReference type="SAM" id="Phobius"/>
    </source>
</evidence>
<dbReference type="RefSeq" id="WP_245692623.1">
    <property type="nucleotide sequence ID" value="NZ_CP155571.1"/>
</dbReference>
<feature type="transmembrane region" description="Helical" evidence="7">
    <location>
        <begin position="241"/>
        <end position="261"/>
    </location>
</feature>
<evidence type="ECO:0000313" key="9">
    <source>
        <dbReference type="EMBL" id="XFO73159.1"/>
    </source>
</evidence>
<feature type="transmembrane region" description="Helical" evidence="7">
    <location>
        <begin position="96"/>
        <end position="118"/>
    </location>
</feature>
<feature type="domain" description="EamA" evidence="8">
    <location>
        <begin position="150"/>
        <end position="282"/>
    </location>
</feature>
<dbReference type="EMBL" id="CP155571">
    <property type="protein sequence ID" value="XFO73159.1"/>
    <property type="molecule type" value="Genomic_DNA"/>
</dbReference>
<feature type="transmembrane region" description="Helical" evidence="7">
    <location>
        <begin position="30"/>
        <end position="52"/>
    </location>
</feature>
<keyword evidence="5 7" id="KW-1133">Transmembrane helix</keyword>
<dbReference type="Proteomes" id="UP000216052">
    <property type="component" value="Chromosome"/>
</dbReference>
<evidence type="ECO:0000256" key="4">
    <source>
        <dbReference type="ARBA" id="ARBA00022692"/>
    </source>
</evidence>
<feature type="transmembrane region" description="Helical" evidence="7">
    <location>
        <begin position="181"/>
        <end position="205"/>
    </location>
</feature>
<dbReference type="Gene3D" id="1.10.3730.20">
    <property type="match status" value="1"/>
</dbReference>
<proteinExistence type="inferred from homology"/>
<feature type="transmembrane region" description="Helical" evidence="7">
    <location>
        <begin position="153"/>
        <end position="169"/>
    </location>
</feature>
<comment type="similarity">
    <text evidence="2">Belongs to the EamA transporter family.</text>
</comment>
<accession>A0ABZ3J448</accession>
<evidence type="ECO:0000256" key="2">
    <source>
        <dbReference type="ARBA" id="ARBA00007362"/>
    </source>
</evidence>
<comment type="subcellular location">
    <subcellularLocation>
        <location evidence="1">Cell membrane</location>
        <topology evidence="1">Multi-pass membrane protein</topology>
    </subcellularLocation>
</comment>
<evidence type="ECO:0000313" key="10">
    <source>
        <dbReference type="Proteomes" id="UP000216052"/>
    </source>
</evidence>
<dbReference type="PANTHER" id="PTHR42920:SF5">
    <property type="entry name" value="EAMA DOMAIN-CONTAINING PROTEIN"/>
    <property type="match status" value="1"/>
</dbReference>
<feature type="transmembrane region" description="Helical" evidence="7">
    <location>
        <begin position="73"/>
        <end position="90"/>
    </location>
</feature>
<feature type="transmembrane region" description="Helical" evidence="7">
    <location>
        <begin position="211"/>
        <end position="229"/>
    </location>
</feature>
<dbReference type="InterPro" id="IPR000620">
    <property type="entry name" value="EamA_dom"/>
</dbReference>
<keyword evidence="10" id="KW-1185">Reference proteome</keyword>
<feature type="domain" description="EamA" evidence="8">
    <location>
        <begin position="3"/>
        <end position="140"/>
    </location>
</feature>
<keyword evidence="6 7" id="KW-0472">Membrane</keyword>
<dbReference type="Pfam" id="PF00892">
    <property type="entry name" value="EamA"/>
    <property type="match status" value="2"/>
</dbReference>
<sequence length="308" mass="33821">MKSNLLLLLAAVIWGLAFVAQRVSMDYIGPFTFSGVRFALGSLSLLPLIFFCKINPHNSNNSIDNEMTSSWRIGFIAGIIIFFAISLQQVGLQYTAIGKASFITSLYIVIVPIMGIFLQQHITTKTWCGCMLATTGLYLLCVKEGFAISYGDLLELIGAFFWAAHLLFIDHFAKKVDTLQFAFLQFMSCSLLSIVTALLIEPIALDAILQARVPILYTGICSTAIAYTLQIVGQKHAEPSHAAIILSMETVIATLGGYIFLNERLGFYELLGCTLMLSGVLLAQLQGRKSDPKQSKELNIICKKTDAP</sequence>
<organism evidence="9 10">
    <name type="scientific">Sporomusa acidovorans (strain ATCC 49682 / DSM 3132 / Mol)</name>
    <dbReference type="NCBI Taxonomy" id="1123286"/>
    <lineage>
        <taxon>Bacteria</taxon>
        <taxon>Bacillati</taxon>
        <taxon>Bacillota</taxon>
        <taxon>Negativicutes</taxon>
        <taxon>Selenomonadales</taxon>
        <taxon>Sporomusaceae</taxon>
        <taxon>Sporomusa</taxon>
    </lineage>
</organism>
<keyword evidence="4 7" id="KW-0812">Transmembrane</keyword>
<name>A0ABZ3J448_SPOA4</name>
<reference evidence="9" key="1">
    <citation type="submission" date="2024-05" db="EMBL/GenBank/DDBJ databases">
        <title>Isolation and characterization of Sporomusa carbonis sp. nov., a carboxydotrophic hydrogenogen in the genus of Sporomusa isolated from a charcoal burning pile.</title>
        <authorList>
            <person name="Boeer T."/>
            <person name="Rosenbaum F."/>
            <person name="Eysell L."/>
            <person name="Mueller V."/>
            <person name="Daniel R."/>
            <person name="Poehlein A."/>
        </authorList>
    </citation>
    <scope>NUCLEOTIDE SEQUENCE [LARGE SCALE GENOMIC DNA]</scope>
    <source>
        <strain evidence="9">DSM 3132</strain>
    </source>
</reference>
<evidence type="ECO:0000256" key="3">
    <source>
        <dbReference type="ARBA" id="ARBA00022475"/>
    </source>
</evidence>
<dbReference type="InterPro" id="IPR037185">
    <property type="entry name" value="EmrE-like"/>
</dbReference>
<feature type="transmembrane region" description="Helical" evidence="7">
    <location>
        <begin position="267"/>
        <end position="285"/>
    </location>
</feature>
<protein>
    <recommendedName>
        <fullName evidence="8">EamA domain-containing protein</fullName>
    </recommendedName>
</protein>
<evidence type="ECO:0000259" key="8">
    <source>
        <dbReference type="Pfam" id="PF00892"/>
    </source>
</evidence>
<evidence type="ECO:0000256" key="1">
    <source>
        <dbReference type="ARBA" id="ARBA00004651"/>
    </source>
</evidence>
<dbReference type="PANTHER" id="PTHR42920">
    <property type="entry name" value="OS03G0707200 PROTEIN-RELATED"/>
    <property type="match status" value="1"/>
</dbReference>
<dbReference type="InterPro" id="IPR051258">
    <property type="entry name" value="Diverse_Substrate_Transporter"/>
</dbReference>
<gene>
    <name evidence="9" type="ORF">SPACI_032330</name>
</gene>
<evidence type="ECO:0000256" key="6">
    <source>
        <dbReference type="ARBA" id="ARBA00023136"/>
    </source>
</evidence>
<evidence type="ECO:0000256" key="5">
    <source>
        <dbReference type="ARBA" id="ARBA00022989"/>
    </source>
</evidence>
<keyword evidence="3" id="KW-1003">Cell membrane</keyword>
<dbReference type="SUPFAM" id="SSF103481">
    <property type="entry name" value="Multidrug resistance efflux transporter EmrE"/>
    <property type="match status" value="2"/>
</dbReference>